<feature type="region of interest" description="Disordered" evidence="1">
    <location>
        <begin position="97"/>
        <end position="150"/>
    </location>
</feature>
<dbReference type="EMBL" id="BSRX01000011">
    <property type="protein sequence ID" value="GLW54285.1"/>
    <property type="molecule type" value="Genomic_DNA"/>
</dbReference>
<evidence type="ECO:0000313" key="4">
    <source>
        <dbReference type="Proteomes" id="UP001165143"/>
    </source>
</evidence>
<dbReference type="Pfam" id="PF19690">
    <property type="entry name" value="DUF6191"/>
    <property type="match status" value="1"/>
</dbReference>
<keyword evidence="2" id="KW-0472">Membrane</keyword>
<dbReference type="InterPro" id="IPR045684">
    <property type="entry name" value="DUF6191"/>
</dbReference>
<protein>
    <submittedName>
        <fullName evidence="3">Uncharacterized protein</fullName>
    </submittedName>
</protein>
<sequence length="150" mass="15465">MVRAGASSGGNGGAPGCVVGCMGLFWAMSLPGLVCVLVVLAFVDQVALRASRSRWVPWRGTGREGQVSATGFEQLHAQFAAGKQAELEQRRTTLMLRDEEGDAAPPRSTVDLDGGVAVIRAANPRSEDRTDGGASKPVADRSVGGGGGRS</sequence>
<keyword evidence="2" id="KW-1133">Transmembrane helix</keyword>
<feature type="transmembrane region" description="Helical" evidence="2">
    <location>
        <begin position="24"/>
        <end position="43"/>
    </location>
</feature>
<dbReference type="Proteomes" id="UP001165143">
    <property type="component" value="Unassembled WGS sequence"/>
</dbReference>
<keyword evidence="2" id="KW-0812">Transmembrane</keyword>
<reference evidence="3" key="1">
    <citation type="submission" date="2023-02" db="EMBL/GenBank/DDBJ databases">
        <title>Kitasatospora phosalacinea NBRC 14362.</title>
        <authorList>
            <person name="Ichikawa N."/>
            <person name="Sato H."/>
            <person name="Tonouchi N."/>
        </authorList>
    </citation>
    <scope>NUCLEOTIDE SEQUENCE</scope>
    <source>
        <strain evidence="3">NBRC 14362</strain>
    </source>
</reference>
<comment type="caution">
    <text evidence="3">The sequence shown here is derived from an EMBL/GenBank/DDBJ whole genome shotgun (WGS) entry which is preliminary data.</text>
</comment>
<gene>
    <name evidence="3" type="ORF">Kpho01_22960</name>
</gene>
<dbReference type="AlphaFoldDB" id="A0A9W6UP71"/>
<evidence type="ECO:0000313" key="3">
    <source>
        <dbReference type="EMBL" id="GLW54285.1"/>
    </source>
</evidence>
<evidence type="ECO:0000256" key="1">
    <source>
        <dbReference type="SAM" id="MobiDB-lite"/>
    </source>
</evidence>
<name>A0A9W6UP71_9ACTN</name>
<accession>A0A9W6UP71</accession>
<evidence type="ECO:0000256" key="2">
    <source>
        <dbReference type="SAM" id="Phobius"/>
    </source>
</evidence>
<proteinExistence type="predicted"/>
<organism evidence="3 4">
    <name type="scientific">Kitasatospora phosalacinea</name>
    <dbReference type="NCBI Taxonomy" id="2065"/>
    <lineage>
        <taxon>Bacteria</taxon>
        <taxon>Bacillati</taxon>
        <taxon>Actinomycetota</taxon>
        <taxon>Actinomycetes</taxon>
        <taxon>Kitasatosporales</taxon>
        <taxon>Streptomycetaceae</taxon>
        <taxon>Kitasatospora</taxon>
    </lineage>
</organism>